<evidence type="ECO:0000259" key="9">
    <source>
        <dbReference type="Pfam" id="PF03175"/>
    </source>
</evidence>
<sequence length="885" mass="99751">MQNMTEIPVQETWCKSLEGEYVPECYTYCFEPLIEEDVEAKLKRWEQLIDNQFDDTAADPGKPQKGQGPTVYIGFDSEFVPGDEERDNVILSLQFYLVGECGVMQRVVYPSGPEKSQRPHFCKIIFDLIQEAMDRGVVLEWPNHVVLVGFFLRIDLQAFGDLVSFKQALENVGGRVSSVKSSVLLEPEVDDLDGLLNNQTYLATDRDGVFRTLKVRFVDAGGHVAMGTSLAQIGDWLDLPKLELPEGYLKERMDLLLQGNKHAFEKYGLRDSEIAVRFYLHLLDFAEKHAGKRSLPATASSLAVRIFTKTLKDSQVDFNAAFGVTEGSSTYWNSTRERVVTKTEKSPSPMRAINEPFIASCYSGGRNECYAFGPTTIGVFNDFDLAGAYTTGMVDLRHIDYDRYWYSRNPQDFVGHVLGFAYVRFAFPKGTRFPSMPVRNSHGGLVYPLTGLSYCTAPEIEVALNLGCKLDILHGVIFPWCEGDNRLFEPYVMHIRSLRKSFVKGSLFELYSKLLGNSLYGKTAQGLKAKTVFDSQGMKSVELPHSILTNAAIAAHTTGFVRAVLSEQIAGIPPHRNVISATTDGFITDADESELALNGPMAKRFQTLCQRVAPGSKMLERKHRVRQLIAMKTRGQLTAIPFESDPFILAKAGVSPQVESALHNDFMVDLFMNRCPGDMTITRPFTPFREQWVKDADVVRLTRQSRLNLEFDFKRRLLDPLEISVADGEHLSLTSVPWNDLAEFERARAVFDGWREKHCLKTLGDFNDWEDHYQFALVRDRLTNGCGRSFGIRPTSGGITDVFRRLFLRAYTQGLCGLIKTMTYPELAAWLTERGYPTKDSEVKNAVRSKFIEHAVPLTPRTAELKTLLVEGFPNIEIEKFIAIN</sequence>
<dbReference type="Proteomes" id="UP001165384">
    <property type="component" value="Unassembled WGS sequence"/>
</dbReference>
<gene>
    <name evidence="10" type="ORF">LZ012_13860</name>
</gene>
<evidence type="ECO:0000313" key="10">
    <source>
        <dbReference type="EMBL" id="MCG2578075.1"/>
    </source>
</evidence>
<comment type="caution">
    <text evidence="10">The sequence shown here is derived from an EMBL/GenBank/DDBJ whole genome shotgun (WGS) entry which is preliminary data.</text>
</comment>
<comment type="similarity">
    <text evidence="1">Belongs to the DNA polymerase type-B family.</text>
</comment>
<proteinExistence type="inferred from homology"/>
<evidence type="ECO:0000256" key="3">
    <source>
        <dbReference type="ARBA" id="ARBA00022679"/>
    </source>
</evidence>
<accession>A0ABS9K4Q7</accession>
<evidence type="ECO:0000256" key="6">
    <source>
        <dbReference type="ARBA" id="ARBA00022932"/>
    </source>
</evidence>
<dbReference type="Pfam" id="PF03175">
    <property type="entry name" value="DNA_pol_B_2"/>
    <property type="match status" value="1"/>
</dbReference>
<keyword evidence="7" id="KW-0238">DNA-binding</keyword>
<evidence type="ECO:0000256" key="8">
    <source>
        <dbReference type="ARBA" id="ARBA00049244"/>
    </source>
</evidence>
<keyword evidence="4" id="KW-0548">Nucleotidyltransferase</keyword>
<evidence type="ECO:0000313" key="11">
    <source>
        <dbReference type="Proteomes" id="UP001165384"/>
    </source>
</evidence>
<dbReference type="InterPro" id="IPR043502">
    <property type="entry name" value="DNA/RNA_pol_sf"/>
</dbReference>
<evidence type="ECO:0000256" key="5">
    <source>
        <dbReference type="ARBA" id="ARBA00022705"/>
    </source>
</evidence>
<reference evidence="10" key="1">
    <citation type="submission" date="2022-01" db="EMBL/GenBank/DDBJ databases">
        <authorList>
            <person name="Jo J.-H."/>
            <person name="Im W.-T."/>
        </authorList>
    </citation>
    <scope>NUCLEOTIDE SEQUENCE</scope>
    <source>
        <strain evidence="10">XY25</strain>
    </source>
</reference>
<organism evidence="10 11">
    <name type="scientific">Dechloromonas hankyongensis</name>
    <dbReference type="NCBI Taxonomy" id="2908002"/>
    <lineage>
        <taxon>Bacteria</taxon>
        <taxon>Pseudomonadati</taxon>
        <taxon>Pseudomonadota</taxon>
        <taxon>Betaproteobacteria</taxon>
        <taxon>Rhodocyclales</taxon>
        <taxon>Azonexaceae</taxon>
        <taxon>Dechloromonas</taxon>
    </lineage>
</organism>
<evidence type="ECO:0000256" key="7">
    <source>
        <dbReference type="ARBA" id="ARBA00023125"/>
    </source>
</evidence>
<dbReference type="SUPFAM" id="SSF56672">
    <property type="entry name" value="DNA/RNA polymerases"/>
    <property type="match status" value="1"/>
</dbReference>
<keyword evidence="6" id="KW-0239">DNA-directed DNA polymerase</keyword>
<evidence type="ECO:0000256" key="4">
    <source>
        <dbReference type="ARBA" id="ARBA00022695"/>
    </source>
</evidence>
<dbReference type="RefSeq" id="WP_275711404.1">
    <property type="nucleotide sequence ID" value="NZ_JAKLTN010000002.1"/>
</dbReference>
<dbReference type="EMBL" id="JAKLTN010000002">
    <property type="protein sequence ID" value="MCG2578075.1"/>
    <property type="molecule type" value="Genomic_DNA"/>
</dbReference>
<comment type="catalytic activity">
    <reaction evidence="8">
        <text>DNA(n) + a 2'-deoxyribonucleoside 5'-triphosphate = DNA(n+1) + diphosphate</text>
        <dbReference type="Rhea" id="RHEA:22508"/>
        <dbReference type="Rhea" id="RHEA-COMP:17339"/>
        <dbReference type="Rhea" id="RHEA-COMP:17340"/>
        <dbReference type="ChEBI" id="CHEBI:33019"/>
        <dbReference type="ChEBI" id="CHEBI:61560"/>
        <dbReference type="ChEBI" id="CHEBI:173112"/>
        <dbReference type="EC" id="2.7.7.7"/>
    </reaction>
</comment>
<keyword evidence="3" id="KW-0808">Transferase</keyword>
<evidence type="ECO:0000256" key="1">
    <source>
        <dbReference type="ARBA" id="ARBA00005755"/>
    </source>
</evidence>
<name>A0ABS9K4Q7_9RHOO</name>
<feature type="domain" description="DNA-directed DNA polymerase family B mitochondria/virus" evidence="9">
    <location>
        <begin position="298"/>
        <end position="538"/>
    </location>
</feature>
<protein>
    <recommendedName>
        <fullName evidence="2">DNA-directed DNA polymerase</fullName>
        <ecNumber evidence="2">2.7.7.7</ecNumber>
    </recommendedName>
</protein>
<evidence type="ECO:0000256" key="2">
    <source>
        <dbReference type="ARBA" id="ARBA00012417"/>
    </source>
</evidence>
<keyword evidence="11" id="KW-1185">Reference proteome</keyword>
<keyword evidence="5" id="KW-0235">DNA replication</keyword>
<dbReference type="EC" id="2.7.7.7" evidence="2"/>
<dbReference type="InterPro" id="IPR004868">
    <property type="entry name" value="DNA-dir_DNA_pol_B_mt/vir"/>
</dbReference>